<feature type="domain" description="LysM" evidence="4">
    <location>
        <begin position="994"/>
        <end position="1039"/>
    </location>
</feature>
<dbReference type="Pfam" id="PF01476">
    <property type="entry name" value="LysM"/>
    <property type="match status" value="10"/>
</dbReference>
<feature type="domain" description="LysM" evidence="4">
    <location>
        <begin position="432"/>
        <end position="478"/>
    </location>
</feature>
<organism evidence="5 6">
    <name type="scientific">Mycena chlorophos</name>
    <name type="common">Agaric fungus</name>
    <name type="synonym">Agaricus chlorophos</name>
    <dbReference type="NCBI Taxonomy" id="658473"/>
    <lineage>
        <taxon>Eukaryota</taxon>
        <taxon>Fungi</taxon>
        <taxon>Dikarya</taxon>
        <taxon>Basidiomycota</taxon>
        <taxon>Agaricomycotina</taxon>
        <taxon>Agaricomycetes</taxon>
        <taxon>Agaricomycetidae</taxon>
        <taxon>Agaricales</taxon>
        <taxon>Marasmiineae</taxon>
        <taxon>Mycenaceae</taxon>
        <taxon>Mycena</taxon>
    </lineage>
</organism>
<feature type="domain" description="LysM" evidence="4">
    <location>
        <begin position="812"/>
        <end position="858"/>
    </location>
</feature>
<sequence>MRLALGALLLSVHLVSASPAGTFKDKLDAFLADSSKAFHDALLKQLQNSRLPDSQTDVELDNLLATPPVEASALNTSKIHVDASVMGFNLYTTDDLPTDPSPSSACASALTASINCNSTVSTLGLGTILTDAELNSVCTSTCTSSLASYRAKVVSACAGYAMVLDPTTNVSYAPTLTVDYIGGPYNVQCLKDPTSGKFCSDIIDGYDATNGLTSLPTNELCSFCTLSTLNTTLLSSVLYSSSLEAVYDAIATTCGVPQFNPSLISSPVVSSGSPVGVSGASSQASQCQVLGRNVTVSTETSCAAVAAANSVSFYDVYISNSLPSTNCTVLANTKLCLPQACTTHTIAGSDTCAQIAAANNITATQLLSYNPNLGNNCQSIGSAVGTTICVSPNGGFPNVTVSGGVGDPSGPASSLAPLPTPTAAGSTAACGQWAVAMEGDYCSTFALRYGVTVSDLYTLNPEINANCTNLLATYYYCVQPYPPFATITTSNWPPTQTNYTSMSIISYSLPPPVTTGVAATETLTPGGVPAPTNVAPGTRTAACGYYYNISSGDTIDSIANISDVSTSDLLTWNPELSTGLPAVGLALCVIFPTGNYTLFPVTPPANVYPNATTDCADYYTIVTGDTCATVTAVQSISQALFLSLNPGITCKSIEVDVAYCDFPLTPVLPGAPGNVATGTLTNCTTYYTIATGDTCTSVDEKFNTSLTDLLRWNPSLTASCTTIGLGEAYCVTGGGNACPEVYTVVPNDSCGAIETKYGITLNDILAWNPWLDSSCALEVGENICVSGAPPNSTGSSGPPANIATGTLKNCTEYYTIVTDDTCTSVDEKYNLALEDLLRWNTALTSSCTTIQLGEAYCVAGGGNQCSKIYNVVNNDSCGAIESKFNITSADLLAWNPFLGSSCAIEVGQNLCVSGTAASTTPPTGPPSNLATGSLSNCTTYYTVATGDTCTSIEAKYSTALADLLRWNTALTASCTTIQLGKAYCVQGGGDPCTKTYTVVSGDSCGAIESKFGITMAQLLSLNPFLDSSCAIEVGQDLCV</sequence>
<feature type="chain" id="PRO_5034171345" description="LysM domain-containing protein" evidence="3">
    <location>
        <begin position="18"/>
        <end position="1039"/>
    </location>
</feature>
<evidence type="ECO:0000313" key="5">
    <source>
        <dbReference type="EMBL" id="KAF7296692.1"/>
    </source>
</evidence>
<dbReference type="EMBL" id="JACAZE010000016">
    <property type="protein sequence ID" value="KAF7296692.1"/>
    <property type="molecule type" value="Genomic_DNA"/>
</dbReference>
<protein>
    <recommendedName>
        <fullName evidence="4">LysM domain-containing protein</fullName>
    </recommendedName>
</protein>
<feature type="domain" description="LysM" evidence="4">
    <location>
        <begin position="939"/>
        <end position="985"/>
    </location>
</feature>
<dbReference type="AlphaFoldDB" id="A0A8H6SD09"/>
<evidence type="ECO:0000313" key="6">
    <source>
        <dbReference type="Proteomes" id="UP000613580"/>
    </source>
</evidence>
<dbReference type="PANTHER" id="PTHR34997">
    <property type="entry name" value="AM15"/>
    <property type="match status" value="1"/>
</dbReference>
<dbReference type="InterPro" id="IPR036779">
    <property type="entry name" value="LysM_dom_sf"/>
</dbReference>
<dbReference type="GO" id="GO:0008061">
    <property type="term" value="F:chitin binding"/>
    <property type="evidence" value="ECO:0007669"/>
    <property type="project" value="UniProtKB-KW"/>
</dbReference>
<evidence type="ECO:0000256" key="3">
    <source>
        <dbReference type="SAM" id="SignalP"/>
    </source>
</evidence>
<keyword evidence="6" id="KW-1185">Reference proteome</keyword>
<keyword evidence="2" id="KW-0843">Virulence</keyword>
<dbReference type="SMART" id="SM00257">
    <property type="entry name" value="LysM"/>
    <property type="match status" value="10"/>
</dbReference>
<feature type="signal peptide" evidence="3">
    <location>
        <begin position="1"/>
        <end position="17"/>
    </location>
</feature>
<dbReference type="Gene3D" id="3.10.350.10">
    <property type="entry name" value="LysM domain"/>
    <property type="match status" value="10"/>
</dbReference>
<reference evidence="5" key="1">
    <citation type="submission" date="2020-05" db="EMBL/GenBank/DDBJ databases">
        <title>Mycena genomes resolve the evolution of fungal bioluminescence.</title>
        <authorList>
            <person name="Tsai I.J."/>
        </authorList>
    </citation>
    <scope>NUCLEOTIDE SEQUENCE</scope>
    <source>
        <strain evidence="5">110903Hualien_Pintung</strain>
    </source>
</reference>
<dbReference type="OrthoDB" id="5985073at2759"/>
<feature type="domain" description="LysM" evidence="4">
    <location>
        <begin position="685"/>
        <end position="731"/>
    </location>
</feature>
<proteinExistence type="predicted"/>
<dbReference type="PANTHER" id="PTHR34997:SF1">
    <property type="entry name" value="PEPTIDOGLYCAN-BINDING LYSIN DOMAIN"/>
    <property type="match status" value="1"/>
</dbReference>
<name>A0A8H6SD09_MYCCL</name>
<comment type="caution">
    <text evidence="5">The sequence shown here is derived from an EMBL/GenBank/DDBJ whole genome shotgun (WGS) entry which is preliminary data.</text>
</comment>
<dbReference type="SUPFAM" id="SSF54106">
    <property type="entry name" value="LysM domain"/>
    <property type="match status" value="7"/>
</dbReference>
<evidence type="ECO:0000256" key="2">
    <source>
        <dbReference type="ARBA" id="ARBA00023026"/>
    </source>
</evidence>
<accession>A0A8H6SD09</accession>
<dbReference type="CDD" id="cd00118">
    <property type="entry name" value="LysM"/>
    <property type="match status" value="9"/>
</dbReference>
<keyword evidence="1" id="KW-0147">Chitin-binding</keyword>
<gene>
    <name evidence="5" type="ORF">HMN09_01078200</name>
</gene>
<evidence type="ECO:0000259" key="4">
    <source>
        <dbReference type="PROSITE" id="PS51782"/>
    </source>
</evidence>
<feature type="domain" description="LysM" evidence="4">
    <location>
        <begin position="867"/>
        <end position="912"/>
    </location>
</feature>
<dbReference type="PROSITE" id="PS51782">
    <property type="entry name" value="LYSM"/>
    <property type="match status" value="9"/>
</dbReference>
<feature type="domain" description="LysM" evidence="4">
    <location>
        <begin position="545"/>
        <end position="589"/>
    </location>
</feature>
<keyword evidence="3" id="KW-0732">Signal</keyword>
<evidence type="ECO:0000256" key="1">
    <source>
        <dbReference type="ARBA" id="ARBA00022669"/>
    </source>
</evidence>
<dbReference type="InterPro" id="IPR052210">
    <property type="entry name" value="LysM1-like"/>
</dbReference>
<feature type="domain" description="LysM" evidence="4">
    <location>
        <begin position="342"/>
        <end position="390"/>
    </location>
</feature>
<dbReference type="InterPro" id="IPR018392">
    <property type="entry name" value="LysM"/>
</dbReference>
<feature type="domain" description="LysM" evidence="4">
    <location>
        <begin position="740"/>
        <end position="785"/>
    </location>
</feature>
<dbReference type="Proteomes" id="UP000613580">
    <property type="component" value="Unassembled WGS sequence"/>
</dbReference>